<dbReference type="PANTHER" id="PTHR43292:SF4">
    <property type="entry name" value="ACYL-COA DEHYDROGENASE FADE34"/>
    <property type="match status" value="1"/>
</dbReference>
<dbReference type="InterPro" id="IPR009075">
    <property type="entry name" value="AcylCo_DH/oxidase_C"/>
</dbReference>
<dbReference type="GO" id="GO:0050660">
    <property type="term" value="F:flavin adenine dinucleotide binding"/>
    <property type="evidence" value="ECO:0007669"/>
    <property type="project" value="InterPro"/>
</dbReference>
<protein>
    <submittedName>
        <fullName evidence="11">Acyl-CoA dehydrogenase</fullName>
    </submittedName>
</protein>
<proteinExistence type="inferred from homology"/>
<dbReference type="STRING" id="417102.CA982_14935"/>
<feature type="compositionally biased region" description="Basic and acidic residues" evidence="7">
    <location>
        <begin position="406"/>
        <end position="420"/>
    </location>
</feature>
<dbReference type="SUPFAM" id="SSF47203">
    <property type="entry name" value="Acyl-CoA dehydrogenase C-terminal domain-like"/>
    <property type="match status" value="1"/>
</dbReference>
<keyword evidence="5 6" id="KW-0560">Oxidoreductase</keyword>
<dbReference type="InterPro" id="IPR037069">
    <property type="entry name" value="AcylCoA_DH/ox_N_sf"/>
</dbReference>
<feature type="domain" description="Acyl-CoA dehydrogenase/oxidase N-terminal" evidence="10">
    <location>
        <begin position="17"/>
        <end position="141"/>
    </location>
</feature>
<dbReference type="FunFam" id="2.40.110.10:FF:000011">
    <property type="entry name" value="Acyl-CoA dehydrogenase FadE34"/>
    <property type="match status" value="1"/>
</dbReference>
<keyword evidence="3 6" id="KW-0285">Flavoprotein</keyword>
<name>A0A2C9ZJ16_9ACTN</name>
<dbReference type="Proteomes" id="UP000194632">
    <property type="component" value="Unassembled WGS sequence"/>
</dbReference>
<evidence type="ECO:0000256" key="7">
    <source>
        <dbReference type="SAM" id="MobiDB-lite"/>
    </source>
</evidence>
<evidence type="ECO:0000313" key="11">
    <source>
        <dbReference type="EMBL" id="OUC77997.1"/>
    </source>
</evidence>
<evidence type="ECO:0000313" key="12">
    <source>
        <dbReference type="Proteomes" id="UP000194632"/>
    </source>
</evidence>
<evidence type="ECO:0000256" key="2">
    <source>
        <dbReference type="ARBA" id="ARBA00009347"/>
    </source>
</evidence>
<evidence type="ECO:0000256" key="4">
    <source>
        <dbReference type="ARBA" id="ARBA00022827"/>
    </source>
</evidence>
<dbReference type="InterPro" id="IPR046373">
    <property type="entry name" value="Acyl-CoA_Oxase/DH_mid-dom_sf"/>
</dbReference>
<dbReference type="EMBL" id="NGFO01000016">
    <property type="protein sequence ID" value="OUC77997.1"/>
    <property type="molecule type" value="Genomic_DNA"/>
</dbReference>
<comment type="similarity">
    <text evidence="2 6">Belongs to the acyl-CoA dehydrogenase family.</text>
</comment>
<keyword evidence="12" id="KW-1185">Reference proteome</keyword>
<evidence type="ECO:0000259" key="8">
    <source>
        <dbReference type="Pfam" id="PF00441"/>
    </source>
</evidence>
<dbReference type="InterPro" id="IPR052161">
    <property type="entry name" value="Mycobact_Acyl-CoA_DH"/>
</dbReference>
<dbReference type="OrthoDB" id="5167280at2"/>
<feature type="domain" description="Acyl-CoA dehydrogenase/oxidase C-terminal" evidence="8">
    <location>
        <begin position="253"/>
        <end position="400"/>
    </location>
</feature>
<evidence type="ECO:0000256" key="5">
    <source>
        <dbReference type="ARBA" id="ARBA00023002"/>
    </source>
</evidence>
<dbReference type="GO" id="GO:0016627">
    <property type="term" value="F:oxidoreductase activity, acting on the CH-CH group of donors"/>
    <property type="evidence" value="ECO:0007669"/>
    <property type="project" value="InterPro"/>
</dbReference>
<dbReference type="Gene3D" id="1.20.140.10">
    <property type="entry name" value="Butyryl-CoA Dehydrogenase, subunit A, domain 3"/>
    <property type="match status" value="1"/>
</dbReference>
<feature type="region of interest" description="Disordered" evidence="7">
    <location>
        <begin position="401"/>
        <end position="420"/>
    </location>
</feature>
<comment type="caution">
    <text evidence="11">The sequence shown here is derived from an EMBL/GenBank/DDBJ whole genome shotgun (WGS) entry which is preliminary data.</text>
</comment>
<dbReference type="InterPro" id="IPR036250">
    <property type="entry name" value="AcylCo_DH-like_C"/>
</dbReference>
<dbReference type="AlphaFoldDB" id="A0A2C9ZJ16"/>
<sequence>MSAPAQTTVDAGGSDLDAFRAEVRDWLATVAAPRSATIRGPADLAVFRNLSDEQEQQLLDAARNYRRQRFDAGYGALTLAPEHGGRGLPASYAAEVARAELEFEVPRSTELISVTTGLVGPAVAMFGTRRQRADYATPLLRTDLLACQLFSEPGAGSDLASLSCRAVRDSDGWRIDGQKVWSSGARFADLGMLLARTDPDLPKHKGITAFLIPLDAPGVEIRPIRQMSGGASFNEVFLNDVRVPDTARLGDIGQGWKIAGATLAFERTASGSVTRKKGGSVAELVELAQQVGVVDDPVVRQQLADVYIRAELRKATADRVARAAAAGRSPGPAASVGKLMASDVLVRIGEIAADLLGNDITVDTDPSRFAWTEHLLGSPGYRLAGGTDQIQRTIIGERVLGLPPEPRVDKDRPFSARDRR</sequence>
<feature type="domain" description="Acyl-CoA oxidase/dehydrogenase middle" evidence="9">
    <location>
        <begin position="147"/>
        <end position="241"/>
    </location>
</feature>
<reference evidence="11 12" key="1">
    <citation type="submission" date="2017-05" db="EMBL/GenBank/DDBJ databases">
        <title>Biotechnological potential of actinobacteria isolated from South African environments.</title>
        <authorList>
            <person name="Le Roes-Hill M."/>
            <person name="Prins A."/>
            <person name="Durrell K.A."/>
        </authorList>
    </citation>
    <scope>NUCLEOTIDE SEQUENCE [LARGE SCALE GENOMIC DNA]</scope>
    <source>
        <strain evidence="11">BS2</strain>
    </source>
</reference>
<dbReference type="PANTHER" id="PTHR43292">
    <property type="entry name" value="ACYL-COA DEHYDROGENASE"/>
    <property type="match status" value="1"/>
</dbReference>
<dbReference type="Pfam" id="PF00441">
    <property type="entry name" value="Acyl-CoA_dh_1"/>
    <property type="match status" value="1"/>
</dbReference>
<evidence type="ECO:0000256" key="1">
    <source>
        <dbReference type="ARBA" id="ARBA00001974"/>
    </source>
</evidence>
<organism evidence="11 12">
    <name type="scientific">Gordonia lacunae</name>
    <dbReference type="NCBI Taxonomy" id="417102"/>
    <lineage>
        <taxon>Bacteria</taxon>
        <taxon>Bacillati</taxon>
        <taxon>Actinomycetota</taxon>
        <taxon>Actinomycetes</taxon>
        <taxon>Mycobacteriales</taxon>
        <taxon>Gordoniaceae</taxon>
        <taxon>Gordonia</taxon>
    </lineage>
</organism>
<dbReference type="InterPro" id="IPR006091">
    <property type="entry name" value="Acyl-CoA_Oxase/DH_mid-dom"/>
</dbReference>
<evidence type="ECO:0000259" key="10">
    <source>
        <dbReference type="Pfam" id="PF02771"/>
    </source>
</evidence>
<accession>A0A2C9ZJ16</accession>
<evidence type="ECO:0000256" key="6">
    <source>
        <dbReference type="RuleBase" id="RU362125"/>
    </source>
</evidence>
<dbReference type="InterPro" id="IPR013786">
    <property type="entry name" value="AcylCoA_DH/ox_N"/>
</dbReference>
<gene>
    <name evidence="11" type="ORF">CA982_14935</name>
</gene>
<dbReference type="Gene3D" id="2.40.110.10">
    <property type="entry name" value="Butyryl-CoA Dehydrogenase, subunit A, domain 2"/>
    <property type="match status" value="1"/>
</dbReference>
<dbReference type="Pfam" id="PF02771">
    <property type="entry name" value="Acyl-CoA_dh_N"/>
    <property type="match status" value="1"/>
</dbReference>
<evidence type="ECO:0000256" key="3">
    <source>
        <dbReference type="ARBA" id="ARBA00022630"/>
    </source>
</evidence>
<dbReference type="RefSeq" id="WP_086536076.1">
    <property type="nucleotide sequence ID" value="NZ_NGFO01000016.1"/>
</dbReference>
<evidence type="ECO:0000259" key="9">
    <source>
        <dbReference type="Pfam" id="PF02770"/>
    </source>
</evidence>
<keyword evidence="4 6" id="KW-0274">FAD</keyword>
<comment type="cofactor">
    <cofactor evidence="1 6">
        <name>FAD</name>
        <dbReference type="ChEBI" id="CHEBI:57692"/>
    </cofactor>
</comment>
<dbReference type="Pfam" id="PF02770">
    <property type="entry name" value="Acyl-CoA_dh_M"/>
    <property type="match status" value="1"/>
</dbReference>
<dbReference type="SUPFAM" id="SSF56645">
    <property type="entry name" value="Acyl-CoA dehydrogenase NM domain-like"/>
    <property type="match status" value="1"/>
</dbReference>
<dbReference type="InterPro" id="IPR009100">
    <property type="entry name" value="AcylCoA_DH/oxidase_NM_dom_sf"/>
</dbReference>
<dbReference type="GO" id="GO:0005886">
    <property type="term" value="C:plasma membrane"/>
    <property type="evidence" value="ECO:0007669"/>
    <property type="project" value="TreeGrafter"/>
</dbReference>
<dbReference type="Gene3D" id="1.10.540.10">
    <property type="entry name" value="Acyl-CoA dehydrogenase/oxidase, N-terminal domain"/>
    <property type="match status" value="1"/>
</dbReference>